<proteinExistence type="predicted"/>
<dbReference type="HOGENOM" id="CLU_2082074_0_0_5"/>
<dbReference type="Proteomes" id="UP000009286">
    <property type="component" value="Chromosome"/>
</dbReference>
<feature type="signal peptide" evidence="1">
    <location>
        <begin position="1"/>
        <end position="26"/>
    </location>
</feature>
<organism evidence="2 3">
    <name type="scientific">Micavibrio aeruginosavorus (strain ARL-13)</name>
    <dbReference type="NCBI Taxonomy" id="856793"/>
    <lineage>
        <taxon>Bacteria</taxon>
        <taxon>Pseudomonadati</taxon>
        <taxon>Bdellovibrionota</taxon>
        <taxon>Bdellovibrionia</taxon>
        <taxon>Bdellovibrionales</taxon>
        <taxon>Pseudobdellovibrionaceae</taxon>
        <taxon>Micavibrio</taxon>
    </lineage>
</organism>
<evidence type="ECO:0000313" key="3">
    <source>
        <dbReference type="Proteomes" id="UP000009286"/>
    </source>
</evidence>
<accession>G2KQB8</accession>
<protein>
    <submittedName>
        <fullName evidence="2">Uncharacterized protein</fullName>
    </submittedName>
</protein>
<keyword evidence="1" id="KW-0732">Signal</keyword>
<name>G2KQB8_MICAA</name>
<evidence type="ECO:0000313" key="2">
    <source>
        <dbReference type="EMBL" id="AEP09054.1"/>
    </source>
</evidence>
<sequence>MMKKSHKTGLTMTIVGGTLCAAFAFAYYDSLTVDAEKMDITCTNQNGTLTHYEGYRSKRQGATDSVKLSLGGFVTIVSDGRDIATYAKDKCDIHYHPETEIPSDRFYKGSMPVTPKP</sequence>
<gene>
    <name evidence="2" type="ordered locus">MICA_720</name>
</gene>
<keyword evidence="3" id="KW-1185">Reference proteome</keyword>
<feature type="chain" id="PRO_5003432498" evidence="1">
    <location>
        <begin position="27"/>
        <end position="117"/>
    </location>
</feature>
<dbReference type="KEGG" id="mai:MICA_720"/>
<reference evidence="2 3" key="1">
    <citation type="journal article" date="2011" name="BMC Genomics">
        <title>Genomic insights into an obligate epibiotic bacterial predator: Micavibrio aeruginosavorus ARL-13.</title>
        <authorList>
            <person name="Wang Z."/>
            <person name="Kadouri D."/>
            <person name="Wu M."/>
        </authorList>
    </citation>
    <scope>NUCLEOTIDE SEQUENCE [LARGE SCALE GENOMIC DNA]</scope>
    <source>
        <strain evidence="2 3">ARL-13</strain>
    </source>
</reference>
<evidence type="ECO:0000256" key="1">
    <source>
        <dbReference type="SAM" id="SignalP"/>
    </source>
</evidence>
<dbReference type="EMBL" id="CP002382">
    <property type="protein sequence ID" value="AEP09054.1"/>
    <property type="molecule type" value="Genomic_DNA"/>
</dbReference>
<dbReference type="AlphaFoldDB" id="G2KQB8"/>
<dbReference type="RefSeq" id="WP_014102277.1">
    <property type="nucleotide sequence ID" value="NC_016026.1"/>
</dbReference>